<feature type="non-terminal residue" evidence="1">
    <location>
        <position position="1"/>
    </location>
</feature>
<dbReference type="EMBL" id="LAZR01028798">
    <property type="protein sequence ID" value="KKL61502.1"/>
    <property type="molecule type" value="Genomic_DNA"/>
</dbReference>
<accession>A0A0F9GE91</accession>
<name>A0A0F9GE91_9ZZZZ</name>
<sequence length="110" mass="13019">WMRLQGKEFVYKVDVELDQILTYFRVSLSNLCAYFLKEFLQMGPLSFSTLMQSVLLLDGEVEETREQRMVVLKRNRKDPVMMERLEAGLVKLNTLSLFTITGKRYRFSLK</sequence>
<comment type="caution">
    <text evidence="1">The sequence shown here is derived from an EMBL/GenBank/DDBJ whole genome shotgun (WGS) entry which is preliminary data.</text>
</comment>
<organism evidence="1">
    <name type="scientific">marine sediment metagenome</name>
    <dbReference type="NCBI Taxonomy" id="412755"/>
    <lineage>
        <taxon>unclassified sequences</taxon>
        <taxon>metagenomes</taxon>
        <taxon>ecological metagenomes</taxon>
    </lineage>
</organism>
<reference evidence="1" key="1">
    <citation type="journal article" date="2015" name="Nature">
        <title>Complex archaea that bridge the gap between prokaryotes and eukaryotes.</title>
        <authorList>
            <person name="Spang A."/>
            <person name="Saw J.H."/>
            <person name="Jorgensen S.L."/>
            <person name="Zaremba-Niedzwiedzka K."/>
            <person name="Martijn J."/>
            <person name="Lind A.E."/>
            <person name="van Eijk R."/>
            <person name="Schleper C."/>
            <person name="Guy L."/>
            <person name="Ettema T.J."/>
        </authorList>
    </citation>
    <scope>NUCLEOTIDE SEQUENCE</scope>
</reference>
<dbReference type="AlphaFoldDB" id="A0A0F9GE91"/>
<proteinExistence type="predicted"/>
<protein>
    <submittedName>
        <fullName evidence="1">Uncharacterized protein</fullName>
    </submittedName>
</protein>
<gene>
    <name evidence="1" type="ORF">LCGC14_2194630</name>
</gene>
<evidence type="ECO:0000313" key="1">
    <source>
        <dbReference type="EMBL" id="KKL61502.1"/>
    </source>
</evidence>